<feature type="compositionally biased region" description="Basic and acidic residues" evidence="1">
    <location>
        <begin position="10"/>
        <end position="23"/>
    </location>
</feature>
<feature type="compositionally biased region" description="Polar residues" evidence="1">
    <location>
        <begin position="253"/>
        <end position="267"/>
    </location>
</feature>
<feature type="compositionally biased region" description="Low complexity" evidence="1">
    <location>
        <begin position="569"/>
        <end position="580"/>
    </location>
</feature>
<feature type="compositionally biased region" description="Low complexity" evidence="1">
    <location>
        <begin position="936"/>
        <end position="950"/>
    </location>
</feature>
<feature type="compositionally biased region" description="Polar residues" evidence="1">
    <location>
        <begin position="805"/>
        <end position="814"/>
    </location>
</feature>
<dbReference type="STRING" id="1314773.A0A3N2Q7K4"/>
<dbReference type="OrthoDB" id="5335210at2759"/>
<feature type="compositionally biased region" description="Low complexity" evidence="1">
    <location>
        <begin position="128"/>
        <end position="138"/>
    </location>
</feature>
<feature type="compositionally biased region" description="Polar residues" evidence="1">
    <location>
        <begin position="1199"/>
        <end position="1208"/>
    </location>
</feature>
<dbReference type="EMBL" id="ML119051">
    <property type="protein sequence ID" value="ROT42686.1"/>
    <property type="molecule type" value="Genomic_DNA"/>
</dbReference>
<feature type="region of interest" description="Disordered" evidence="1">
    <location>
        <begin position="643"/>
        <end position="1353"/>
    </location>
</feature>
<feature type="compositionally biased region" description="Basic and acidic residues" evidence="1">
    <location>
        <begin position="919"/>
        <end position="933"/>
    </location>
</feature>
<sequence length="1353" mass="146634">MNRFRTKKKAKDDSAPRPSHDSESSTPFRLFGKSKKTQEEEPKKEIDLSTALPSNDDFRTSLLMTGLSARFSMLKEQDDPTTKIGKASDDSVLFPKRQSRLDFGFGLGDIAEVESIRSKPPYARIDSFHSSDGSTSGSVLDRAKPTEGNNLFGGRQKIYKIPAGKNGDGVLRGKALYEDDVAVSSFQRWRQAEKAKSWQAEQDEPDTQGKRHDQDEQPTLGSDVPRSESPHPVHYNRKRETNSTTSSAPSANRDSTAATSITSQPTPSVKDWQSAPTSNSATGTPALERTVTRTRRLYETGLMNDLQEQQSSALSRIDTLSRPRHFGARTPELSSGPSPTTNHNLFTERFGDKKVLVGKSSVPNMRSMSPPTTGSSLGTMDLGIRIPSGGAENKPSCSSSSAPPLSPPVSEAEETSPLQTQPNDRGKASALGIFQKPAHAYDEAKYAQKQIQLQQGRETPTNRFRAESTTSYTNTVRSRSSSSVYRQPLDRADSPAVHTELTVTEEETGASCDSVHGVEAERDDPPRRPPLSRNGTSSSSSQSNRPRPSDLDHPAFREPSRPAPLLLHSSNAPEESSSASEKVDAKAPDHRSPVDSPTLGPASGLSGIVRQHLRSDSDASSVYGFPTSDSARTFYDAYMSQDAKADWDAPTRPSDSQPSQPQASLAGHEAQLETKLKAIQERLDESARPSPAATPQPGAGSDTDRENEDFAKHLADGARRVRERLTSYVGLDSRSVSPQPPETRDGQGHPSRPNALNLLRTKSSRGSLVDGSRSRDPEREREPERELEQCQSTKAMKMLGIGLATMSSSPSPNKRSFELERDLLSPMYEEAEGAPVEPESKPPSPPQAQPQSQPPTQPQPPTSTQPQTQPQTQAETQLRAQHDPQAEQHPEAPPAWERREIEEEKSEGMHAGLRAFRQARRELQRLKEAEIRQRRQQPGALAGQAPGAPGDSPTPSPVQSPPQPLPSGQPPAPSAHEHQRLAQQSPSRERRPPPSSMNYQYRVPSEEARRNGSRPPSQTQQRDRSGSENSAGSRSRSRPPALRNPAAPYDGLSPNGAQPQPRLMTRSPGLPGTDIRRSPLMPSPGYHAAQHPSPGQAPSGPLPGAPSGYFDRSVSGNLRGQLQPRVHESGQASPISPISPMPSPYVTHSGAGTPTTLGPSSRRPSAPPTPNLDVYGNTTQRVDDPMRRTVRKRDISEPTFVSSTSRVPTVNLPEEQHRVRAGSGTLGSSASNPNLDGSAAAETSSTHAPPLPPLNPRRRNMTGPSQRSPDEHGLGLAPPSLVPGESDRNSAFSHSDDEDAPVRERRKLRKSPSEMGTMNVKARQAQFGGGVRAAPPPLSTPPMNSPRMPGGMI</sequence>
<evidence type="ECO:0000313" key="3">
    <source>
        <dbReference type="Proteomes" id="UP000272025"/>
    </source>
</evidence>
<feature type="compositionally biased region" description="Pro residues" evidence="1">
    <location>
        <begin position="952"/>
        <end position="973"/>
    </location>
</feature>
<dbReference type="RefSeq" id="XP_028470492.1">
    <property type="nucleotide sequence ID" value="XM_028607257.1"/>
</dbReference>
<accession>A0A3N2Q7K4</accession>
<feature type="compositionally biased region" description="Pro residues" evidence="1">
    <location>
        <begin position="1334"/>
        <end position="1344"/>
    </location>
</feature>
<feature type="region of interest" description="Disordered" evidence="1">
    <location>
        <begin position="188"/>
        <end position="430"/>
    </location>
</feature>
<feature type="compositionally biased region" description="Low complexity" evidence="1">
    <location>
        <begin position="531"/>
        <end position="546"/>
    </location>
</feature>
<feature type="region of interest" description="Disordered" evidence="1">
    <location>
        <begin position="449"/>
        <end position="628"/>
    </location>
</feature>
<protein>
    <submittedName>
        <fullName evidence="2">Uncharacterized protein</fullName>
    </submittedName>
</protein>
<feature type="compositionally biased region" description="Basic and acidic residues" evidence="1">
    <location>
        <begin position="670"/>
        <end position="687"/>
    </location>
</feature>
<dbReference type="Proteomes" id="UP000272025">
    <property type="component" value="Unassembled WGS sequence"/>
</dbReference>
<feature type="compositionally biased region" description="Pro residues" evidence="1">
    <location>
        <begin position="841"/>
        <end position="863"/>
    </location>
</feature>
<feature type="compositionally biased region" description="Low complexity" evidence="1">
    <location>
        <begin position="864"/>
        <end position="877"/>
    </location>
</feature>
<name>A0A3N2Q7K4_SODAK</name>
<feature type="compositionally biased region" description="Polar residues" evidence="1">
    <location>
        <begin position="274"/>
        <end position="283"/>
    </location>
</feature>
<feature type="region of interest" description="Disordered" evidence="1">
    <location>
        <begin position="123"/>
        <end position="153"/>
    </location>
</feature>
<feature type="compositionally biased region" description="Basic and acidic residues" evidence="1">
    <location>
        <begin position="772"/>
        <end position="788"/>
    </location>
</feature>
<proteinExistence type="predicted"/>
<dbReference type="GeneID" id="39575735"/>
<feature type="compositionally biased region" description="Low complexity" evidence="1">
    <location>
        <begin position="468"/>
        <end position="486"/>
    </location>
</feature>
<feature type="compositionally biased region" description="Low complexity" evidence="1">
    <location>
        <begin position="242"/>
        <end position="252"/>
    </location>
</feature>
<organism evidence="2 3">
    <name type="scientific">Sodiomyces alkalinus (strain CBS 110278 / VKM F-3762 / F11)</name>
    <name type="common">Alkaliphilic filamentous fungus</name>
    <dbReference type="NCBI Taxonomy" id="1314773"/>
    <lineage>
        <taxon>Eukaryota</taxon>
        <taxon>Fungi</taxon>
        <taxon>Dikarya</taxon>
        <taxon>Ascomycota</taxon>
        <taxon>Pezizomycotina</taxon>
        <taxon>Sordariomycetes</taxon>
        <taxon>Hypocreomycetidae</taxon>
        <taxon>Glomerellales</taxon>
        <taxon>Plectosphaerellaceae</taxon>
        <taxon>Sodiomyces</taxon>
    </lineage>
</organism>
<feature type="compositionally biased region" description="Basic and acidic residues" evidence="1">
    <location>
        <begin position="1181"/>
        <end position="1196"/>
    </location>
</feature>
<feature type="compositionally biased region" description="Polar residues" evidence="1">
    <location>
        <begin position="1226"/>
        <end position="1247"/>
    </location>
</feature>
<gene>
    <name evidence="2" type="ORF">SODALDRAFT_20843</name>
</gene>
<feature type="compositionally biased region" description="Basic and acidic residues" evidence="1">
    <location>
        <begin position="702"/>
        <end position="725"/>
    </location>
</feature>
<feature type="region of interest" description="Disordered" evidence="1">
    <location>
        <begin position="1"/>
        <end position="56"/>
    </location>
</feature>
<feature type="compositionally biased region" description="Basic and acidic residues" evidence="1">
    <location>
        <begin position="581"/>
        <end position="593"/>
    </location>
</feature>
<feature type="compositionally biased region" description="Basic and acidic residues" evidence="1">
    <location>
        <begin position="516"/>
        <end position="527"/>
    </location>
</feature>
<feature type="compositionally biased region" description="Low complexity" evidence="1">
    <location>
        <begin position="653"/>
        <end position="662"/>
    </location>
</feature>
<feature type="compositionally biased region" description="Basic and acidic residues" evidence="1">
    <location>
        <begin position="547"/>
        <end position="560"/>
    </location>
</feature>
<feature type="compositionally biased region" description="Basic and acidic residues" evidence="1">
    <location>
        <begin position="880"/>
        <end position="908"/>
    </location>
</feature>
<reference evidence="2 3" key="1">
    <citation type="journal article" date="2018" name="Mol. Ecol.">
        <title>The obligate alkalophilic soda-lake fungus Sodiomyces alkalinus has shifted to a protein diet.</title>
        <authorList>
            <person name="Grum-Grzhimaylo A.A."/>
            <person name="Falkoski D.L."/>
            <person name="van den Heuvel J."/>
            <person name="Valero-Jimenez C.A."/>
            <person name="Min B."/>
            <person name="Choi I.G."/>
            <person name="Lipzen A."/>
            <person name="Daum C.G."/>
            <person name="Aanen D.K."/>
            <person name="Tsang A."/>
            <person name="Henrissat B."/>
            <person name="Bilanenko E.N."/>
            <person name="de Vries R.P."/>
            <person name="van Kan J.A.L."/>
            <person name="Grigoriev I.V."/>
            <person name="Debets A.J.M."/>
        </authorList>
    </citation>
    <scope>NUCLEOTIDE SEQUENCE [LARGE SCALE GENOMIC DNA]</scope>
    <source>
        <strain evidence="2 3">F11</strain>
    </source>
</reference>
<keyword evidence="3" id="KW-1185">Reference proteome</keyword>
<feature type="compositionally biased region" description="Basic and acidic residues" evidence="1">
    <location>
        <begin position="36"/>
        <end position="47"/>
    </location>
</feature>
<feature type="compositionally biased region" description="Polar residues" evidence="1">
    <location>
        <begin position="361"/>
        <end position="378"/>
    </location>
</feature>
<evidence type="ECO:0000313" key="2">
    <source>
        <dbReference type="EMBL" id="ROT42686.1"/>
    </source>
</evidence>
<evidence type="ECO:0000256" key="1">
    <source>
        <dbReference type="SAM" id="MobiDB-lite"/>
    </source>
</evidence>
<feature type="compositionally biased region" description="Low complexity" evidence="1">
    <location>
        <begin position="1030"/>
        <end position="1048"/>
    </location>
</feature>
<feature type="compositionally biased region" description="Polar residues" evidence="1">
    <location>
        <begin position="332"/>
        <end position="345"/>
    </location>
</feature>
<feature type="compositionally biased region" description="Polar residues" evidence="1">
    <location>
        <begin position="449"/>
        <end position="462"/>
    </location>
</feature>